<accession>A0A2P2PTC0</accession>
<proteinExistence type="predicted"/>
<dbReference type="AlphaFoldDB" id="A0A2P2PTC0"/>
<reference evidence="1" key="1">
    <citation type="submission" date="2018-02" db="EMBL/GenBank/DDBJ databases">
        <title>Rhizophora mucronata_Transcriptome.</title>
        <authorList>
            <person name="Meera S.P."/>
            <person name="Sreeshan A."/>
            <person name="Augustine A."/>
        </authorList>
    </citation>
    <scope>NUCLEOTIDE SEQUENCE</scope>
    <source>
        <tissue evidence="1">Leaf</tissue>
    </source>
</reference>
<organism evidence="1">
    <name type="scientific">Rhizophora mucronata</name>
    <name type="common">Asiatic mangrove</name>
    <dbReference type="NCBI Taxonomy" id="61149"/>
    <lineage>
        <taxon>Eukaryota</taxon>
        <taxon>Viridiplantae</taxon>
        <taxon>Streptophyta</taxon>
        <taxon>Embryophyta</taxon>
        <taxon>Tracheophyta</taxon>
        <taxon>Spermatophyta</taxon>
        <taxon>Magnoliopsida</taxon>
        <taxon>eudicotyledons</taxon>
        <taxon>Gunneridae</taxon>
        <taxon>Pentapetalae</taxon>
        <taxon>rosids</taxon>
        <taxon>fabids</taxon>
        <taxon>Malpighiales</taxon>
        <taxon>Rhizophoraceae</taxon>
        <taxon>Rhizophora</taxon>
    </lineage>
</organism>
<sequence length="29" mass="3540">MLQSCLFLLRHALCLFLLKHALCFYNQHY</sequence>
<evidence type="ECO:0000313" key="1">
    <source>
        <dbReference type="EMBL" id="MBX57998.1"/>
    </source>
</evidence>
<protein>
    <submittedName>
        <fullName evidence="1">Uncharacterized protein</fullName>
    </submittedName>
</protein>
<dbReference type="EMBL" id="GGEC01077514">
    <property type="protein sequence ID" value="MBX57998.1"/>
    <property type="molecule type" value="Transcribed_RNA"/>
</dbReference>
<name>A0A2P2PTC0_RHIMU</name>